<evidence type="ECO:0000313" key="3">
    <source>
        <dbReference type="Proteomes" id="UP000003688"/>
    </source>
</evidence>
<proteinExistence type="predicted"/>
<reference evidence="2 3" key="1">
    <citation type="journal article" date="2011" name="J. Bacteriol.">
        <title>Genome sequence of 'Pedosphaera parvula' Ellin514, an aerobic Verrucomicrobial isolate from pasture soil.</title>
        <authorList>
            <person name="Kant R."/>
            <person name="van Passel M.W."/>
            <person name="Sangwan P."/>
            <person name="Palva A."/>
            <person name="Lucas S."/>
            <person name="Copeland A."/>
            <person name="Lapidus A."/>
            <person name="Glavina Del Rio T."/>
            <person name="Dalin E."/>
            <person name="Tice H."/>
            <person name="Bruce D."/>
            <person name="Goodwin L."/>
            <person name="Pitluck S."/>
            <person name="Chertkov O."/>
            <person name="Larimer F.W."/>
            <person name="Land M.L."/>
            <person name="Hauser L."/>
            <person name="Brettin T.S."/>
            <person name="Detter J.C."/>
            <person name="Han S."/>
            <person name="de Vos W.M."/>
            <person name="Janssen P.H."/>
            <person name="Smidt H."/>
        </authorList>
    </citation>
    <scope>NUCLEOTIDE SEQUENCE [LARGE SCALE GENOMIC DNA]</scope>
    <source>
        <strain evidence="2 3">Ellin514</strain>
    </source>
</reference>
<protein>
    <recommendedName>
        <fullName evidence="4">Ester cyclase</fullName>
    </recommendedName>
</protein>
<sequence length="156" mass="17742" precursor="true">MKHFLPLLLALMFCSPIHAEKMKTYKKDVTIWYEAFNKNDSTLLDKILSENWVDIPPAPGQPSGPAGAKQILVELTKTFPDLKVTIQDVLQEGNKVVVRSEISGTQKASFMGFPSKSRKLVIQAIDIHEFKDGKIIRTWHTEDWMTGFHQLDVFAK</sequence>
<dbReference type="GO" id="GO:0030638">
    <property type="term" value="P:polyketide metabolic process"/>
    <property type="evidence" value="ECO:0007669"/>
    <property type="project" value="InterPro"/>
</dbReference>
<dbReference type="OrthoDB" id="9182871at2"/>
<dbReference type="PANTHER" id="PTHR38436">
    <property type="entry name" value="POLYKETIDE CYCLASE SNOAL-LIKE DOMAIN"/>
    <property type="match status" value="1"/>
</dbReference>
<gene>
    <name evidence="2" type="ORF">Cflav_PD3131</name>
</gene>
<evidence type="ECO:0008006" key="4">
    <source>
        <dbReference type="Google" id="ProtNLM"/>
    </source>
</evidence>
<dbReference type="InterPro" id="IPR009959">
    <property type="entry name" value="Cyclase_SnoaL-like"/>
</dbReference>
<dbReference type="InterPro" id="IPR032710">
    <property type="entry name" value="NTF2-like_dom_sf"/>
</dbReference>
<dbReference type="Pfam" id="PF07366">
    <property type="entry name" value="SnoaL"/>
    <property type="match status" value="1"/>
</dbReference>
<feature type="signal peptide" evidence="1">
    <location>
        <begin position="1"/>
        <end position="19"/>
    </location>
</feature>
<evidence type="ECO:0000256" key="1">
    <source>
        <dbReference type="SAM" id="SignalP"/>
    </source>
</evidence>
<organism evidence="2 3">
    <name type="scientific">Pedosphaera parvula (strain Ellin514)</name>
    <dbReference type="NCBI Taxonomy" id="320771"/>
    <lineage>
        <taxon>Bacteria</taxon>
        <taxon>Pseudomonadati</taxon>
        <taxon>Verrucomicrobiota</taxon>
        <taxon>Pedosphaerae</taxon>
        <taxon>Pedosphaerales</taxon>
        <taxon>Pedosphaeraceae</taxon>
        <taxon>Pedosphaera</taxon>
    </lineage>
</organism>
<accession>B9XJ34</accession>
<keyword evidence="1" id="KW-0732">Signal</keyword>
<dbReference type="SUPFAM" id="SSF54427">
    <property type="entry name" value="NTF2-like"/>
    <property type="match status" value="1"/>
</dbReference>
<keyword evidence="3" id="KW-1185">Reference proteome</keyword>
<dbReference type="AlphaFoldDB" id="B9XJ34"/>
<dbReference type="PANTHER" id="PTHR38436:SF1">
    <property type="entry name" value="ESTER CYCLASE"/>
    <property type="match status" value="1"/>
</dbReference>
<name>B9XJ34_PEDPL</name>
<dbReference type="RefSeq" id="WP_007415827.1">
    <property type="nucleotide sequence ID" value="NZ_ABOX02000020.1"/>
</dbReference>
<dbReference type="Gene3D" id="3.10.450.50">
    <property type="match status" value="1"/>
</dbReference>
<evidence type="ECO:0000313" key="2">
    <source>
        <dbReference type="EMBL" id="EEF60072.1"/>
    </source>
</evidence>
<dbReference type="EMBL" id="ABOX02000020">
    <property type="protein sequence ID" value="EEF60072.1"/>
    <property type="molecule type" value="Genomic_DNA"/>
</dbReference>
<comment type="caution">
    <text evidence="2">The sequence shown here is derived from an EMBL/GenBank/DDBJ whole genome shotgun (WGS) entry which is preliminary data.</text>
</comment>
<dbReference type="Proteomes" id="UP000003688">
    <property type="component" value="Unassembled WGS sequence"/>
</dbReference>
<dbReference type="STRING" id="320771.Cflav_PD3131"/>
<feature type="chain" id="PRO_5002894851" description="Ester cyclase" evidence="1">
    <location>
        <begin position="20"/>
        <end position="156"/>
    </location>
</feature>